<evidence type="ECO:0000313" key="3">
    <source>
        <dbReference type="Proteomes" id="UP001500167"/>
    </source>
</evidence>
<protein>
    <recommendedName>
        <fullName evidence="1">N-acetyltransferase domain-containing protein</fullName>
    </recommendedName>
</protein>
<comment type="caution">
    <text evidence="2">The sequence shown here is derived from an EMBL/GenBank/DDBJ whole genome shotgun (WGS) entry which is preliminary data.</text>
</comment>
<feature type="domain" description="N-acetyltransferase" evidence="1">
    <location>
        <begin position="5"/>
        <end position="158"/>
    </location>
</feature>
<proteinExistence type="predicted"/>
<dbReference type="PROSITE" id="PS51186">
    <property type="entry name" value="GNAT"/>
    <property type="match status" value="1"/>
</dbReference>
<gene>
    <name evidence="2" type="ORF">GCM10022218_03850</name>
</gene>
<dbReference type="InterPro" id="IPR016181">
    <property type="entry name" value="Acyl_CoA_acyltransferase"/>
</dbReference>
<dbReference type="SUPFAM" id="SSF55729">
    <property type="entry name" value="Acyl-CoA N-acyltransferases (Nat)"/>
    <property type="match status" value="1"/>
</dbReference>
<evidence type="ECO:0000259" key="1">
    <source>
        <dbReference type="PROSITE" id="PS51186"/>
    </source>
</evidence>
<dbReference type="Proteomes" id="UP001500167">
    <property type="component" value="Unassembled WGS sequence"/>
</dbReference>
<dbReference type="InterPro" id="IPR000182">
    <property type="entry name" value="GNAT_dom"/>
</dbReference>
<dbReference type="RefSeq" id="WP_346083962.1">
    <property type="nucleotide sequence ID" value="NZ_BAAAZK010000002.1"/>
</dbReference>
<evidence type="ECO:0000313" key="2">
    <source>
        <dbReference type="EMBL" id="GAA4168608.1"/>
    </source>
</evidence>
<dbReference type="EMBL" id="BAAAZK010000002">
    <property type="protein sequence ID" value="GAA4168608.1"/>
    <property type="molecule type" value="Genomic_DNA"/>
</dbReference>
<organism evidence="2 3">
    <name type="scientific">Sphingobacterium ginsenosidimutans</name>
    <dbReference type="NCBI Taxonomy" id="687845"/>
    <lineage>
        <taxon>Bacteria</taxon>
        <taxon>Pseudomonadati</taxon>
        <taxon>Bacteroidota</taxon>
        <taxon>Sphingobacteriia</taxon>
        <taxon>Sphingobacteriales</taxon>
        <taxon>Sphingobacteriaceae</taxon>
        <taxon>Sphingobacterium</taxon>
    </lineage>
</organism>
<keyword evidence="3" id="KW-1185">Reference proteome</keyword>
<sequence>MDKALTVLDSTILSKEDIIAIMNLWNQEYPANLSYTSTADFEAYTKSLLYPDHILIRSDNYLIGWATKFDRGNERWFVIILSRIVHGKGLGTELMNKLKENEQRLNGWVIDHDLGIKTDGTFYHSPLGFYIKNGFIPTTDQRLELPHLSAVKVTWDAKI</sequence>
<name>A0ABP7ZRH4_9SPHI</name>
<reference evidence="3" key="1">
    <citation type="journal article" date="2019" name="Int. J. Syst. Evol. Microbiol.">
        <title>The Global Catalogue of Microorganisms (GCM) 10K type strain sequencing project: providing services to taxonomists for standard genome sequencing and annotation.</title>
        <authorList>
            <consortium name="The Broad Institute Genomics Platform"/>
            <consortium name="The Broad Institute Genome Sequencing Center for Infectious Disease"/>
            <person name="Wu L."/>
            <person name="Ma J."/>
        </authorList>
    </citation>
    <scope>NUCLEOTIDE SEQUENCE [LARGE SCALE GENOMIC DNA]</scope>
    <source>
        <strain evidence="3">JCM 16722</strain>
    </source>
</reference>
<dbReference type="Gene3D" id="3.40.630.30">
    <property type="match status" value="1"/>
</dbReference>
<accession>A0ABP7ZRH4</accession>